<evidence type="ECO:0000313" key="2">
    <source>
        <dbReference type="Proteomes" id="UP000600139"/>
    </source>
</evidence>
<comment type="caution">
    <text evidence="1">The sequence shown here is derived from an EMBL/GenBank/DDBJ whole genome shotgun (WGS) entry which is preliminary data.</text>
</comment>
<evidence type="ECO:0000313" key="1">
    <source>
        <dbReference type="EMBL" id="MBK1813995.1"/>
    </source>
</evidence>
<gene>
    <name evidence="1" type="ORF">JIN84_00035</name>
</gene>
<accession>A0A934V9B1</accession>
<dbReference type="AlphaFoldDB" id="A0A934V9B1"/>
<dbReference type="EMBL" id="JAENIK010000001">
    <property type="protein sequence ID" value="MBK1813995.1"/>
    <property type="molecule type" value="Genomic_DNA"/>
</dbReference>
<protein>
    <submittedName>
        <fullName evidence="1">Uncharacterized protein</fullName>
    </submittedName>
</protein>
<name>A0A934V9B1_9BACT</name>
<sequence>MKMSEHIYLFTITDRFHIEGRGPVVVPGIPWTYEGPVVRQGDALILRTPLGGIIRTSLEAIEMVNYKPGGRRIEASAVLLAKGLHKFDIPIGTEVYLDSAASSQGAGGGSSG</sequence>
<keyword evidence="2" id="KW-1185">Reference proteome</keyword>
<dbReference type="Proteomes" id="UP000600139">
    <property type="component" value="Unassembled WGS sequence"/>
</dbReference>
<proteinExistence type="predicted"/>
<dbReference type="RefSeq" id="WP_200348961.1">
    <property type="nucleotide sequence ID" value="NZ_BAABHZ010000005.1"/>
</dbReference>
<reference evidence="1" key="1">
    <citation type="submission" date="2021-01" db="EMBL/GenBank/DDBJ databases">
        <title>Modified the classification status of verrucomicrobia.</title>
        <authorList>
            <person name="Feng X."/>
        </authorList>
    </citation>
    <scope>NUCLEOTIDE SEQUENCE</scope>
    <source>
        <strain evidence="1">JCM 18052</strain>
    </source>
</reference>
<organism evidence="1 2">
    <name type="scientific">Luteolibacter yonseiensis</name>
    <dbReference type="NCBI Taxonomy" id="1144680"/>
    <lineage>
        <taxon>Bacteria</taxon>
        <taxon>Pseudomonadati</taxon>
        <taxon>Verrucomicrobiota</taxon>
        <taxon>Verrucomicrobiia</taxon>
        <taxon>Verrucomicrobiales</taxon>
        <taxon>Verrucomicrobiaceae</taxon>
        <taxon>Luteolibacter</taxon>
    </lineage>
</organism>